<comment type="caution">
    <text evidence="2">The sequence shown here is derived from an EMBL/GenBank/DDBJ whole genome shotgun (WGS) entry which is preliminary data.</text>
</comment>
<reference evidence="2" key="1">
    <citation type="submission" date="2020-10" db="EMBL/GenBank/DDBJ databases">
        <authorList>
            <person name="Gilroy R."/>
        </authorList>
    </citation>
    <scope>NUCLEOTIDE SEQUENCE</scope>
    <source>
        <strain evidence="2">17213</strain>
    </source>
</reference>
<feature type="domain" description="Antitoxin SocA-like Panacea" evidence="1">
    <location>
        <begin position="27"/>
        <end position="78"/>
    </location>
</feature>
<gene>
    <name evidence="2" type="ORF">IAB19_07460</name>
</gene>
<name>A0A9D9GQP9_9GAMM</name>
<proteinExistence type="predicted"/>
<sequence length="85" mass="9855">MEKTLAVANTFLLWSLTEANLVTPMKLQKLVFYAHGWYLGNTHKPLVDGIFEAWPWGPAIYSLYDTFKKYKGEPITKLGTEKNYR</sequence>
<dbReference type="InterPro" id="IPR025272">
    <property type="entry name" value="SocA_Panacea"/>
</dbReference>
<accession>A0A9D9GQP9</accession>
<feature type="non-terminal residue" evidence="2">
    <location>
        <position position="85"/>
    </location>
</feature>
<protein>
    <submittedName>
        <fullName evidence="2">DUF4065 domain-containing protein</fullName>
    </submittedName>
</protein>
<evidence type="ECO:0000313" key="3">
    <source>
        <dbReference type="Proteomes" id="UP000823631"/>
    </source>
</evidence>
<organism evidence="2 3">
    <name type="scientific">Candidatus Avisuccinivibrio stercorigallinarum</name>
    <dbReference type="NCBI Taxonomy" id="2840704"/>
    <lineage>
        <taxon>Bacteria</taxon>
        <taxon>Pseudomonadati</taxon>
        <taxon>Pseudomonadota</taxon>
        <taxon>Gammaproteobacteria</taxon>
        <taxon>Aeromonadales</taxon>
        <taxon>Succinivibrionaceae</taxon>
        <taxon>Succinivibrionaceae incertae sedis</taxon>
        <taxon>Candidatus Avisuccinivibrio</taxon>
    </lineage>
</organism>
<reference evidence="2" key="2">
    <citation type="journal article" date="2021" name="PeerJ">
        <title>Extensive microbial diversity within the chicken gut microbiome revealed by metagenomics and culture.</title>
        <authorList>
            <person name="Gilroy R."/>
            <person name="Ravi A."/>
            <person name="Getino M."/>
            <person name="Pursley I."/>
            <person name="Horton D.L."/>
            <person name="Alikhan N.F."/>
            <person name="Baker D."/>
            <person name="Gharbi K."/>
            <person name="Hall N."/>
            <person name="Watson M."/>
            <person name="Adriaenssens E.M."/>
            <person name="Foster-Nyarko E."/>
            <person name="Jarju S."/>
            <person name="Secka A."/>
            <person name="Antonio M."/>
            <person name="Oren A."/>
            <person name="Chaudhuri R.R."/>
            <person name="La Ragione R."/>
            <person name="Hildebrand F."/>
            <person name="Pallen M.J."/>
        </authorList>
    </citation>
    <scope>NUCLEOTIDE SEQUENCE</scope>
    <source>
        <strain evidence="2">17213</strain>
    </source>
</reference>
<dbReference type="Proteomes" id="UP000823631">
    <property type="component" value="Unassembled WGS sequence"/>
</dbReference>
<dbReference type="AlphaFoldDB" id="A0A9D9GQP9"/>
<evidence type="ECO:0000259" key="1">
    <source>
        <dbReference type="Pfam" id="PF13274"/>
    </source>
</evidence>
<evidence type="ECO:0000313" key="2">
    <source>
        <dbReference type="EMBL" id="MBO8416197.1"/>
    </source>
</evidence>
<dbReference type="EMBL" id="JADINH010000158">
    <property type="protein sequence ID" value="MBO8416197.1"/>
    <property type="molecule type" value="Genomic_DNA"/>
</dbReference>
<dbReference type="Pfam" id="PF13274">
    <property type="entry name" value="SocA_Panacea"/>
    <property type="match status" value="1"/>
</dbReference>